<dbReference type="InterPro" id="IPR001509">
    <property type="entry name" value="Epimerase_deHydtase"/>
</dbReference>
<dbReference type="PANTHER" id="PTHR43245:SF58">
    <property type="entry name" value="BLL5923 PROTEIN"/>
    <property type="match status" value="1"/>
</dbReference>
<dbReference type="InterPro" id="IPR050177">
    <property type="entry name" value="Lipid_A_modif_metabolic_enz"/>
</dbReference>
<evidence type="ECO:0000313" key="2">
    <source>
        <dbReference type="EMBL" id="MDQ0998301.1"/>
    </source>
</evidence>
<protein>
    <submittedName>
        <fullName evidence="2">Nucleoside-diphosphate-sugar epimerase</fullName>
    </submittedName>
</protein>
<dbReference type="Gene3D" id="3.40.50.720">
    <property type="entry name" value="NAD(P)-binding Rossmann-like Domain"/>
    <property type="match status" value="1"/>
</dbReference>
<feature type="domain" description="NAD-dependent epimerase/dehydratase" evidence="1">
    <location>
        <begin position="9"/>
        <end position="228"/>
    </location>
</feature>
<evidence type="ECO:0000313" key="3">
    <source>
        <dbReference type="Proteomes" id="UP001237780"/>
    </source>
</evidence>
<reference evidence="2 3" key="1">
    <citation type="submission" date="2023-07" db="EMBL/GenBank/DDBJ databases">
        <title>Comparative genomics of wheat-associated soil bacteria to identify genetic determinants of phenazine resistance.</title>
        <authorList>
            <person name="Mouncey N."/>
        </authorList>
    </citation>
    <scope>NUCLEOTIDE SEQUENCE [LARGE SCALE GENOMIC DNA]</scope>
    <source>
        <strain evidence="2 3">W4I11</strain>
    </source>
</reference>
<sequence length="311" mass="33179">MNHMASATVLVTGATGFVGTELVPLLLASGYRVVAAVRDGATGVVAGVKTVRLPVHDEPDAAFETILDGVDHVVHLAAIAHTRLENGAEIYNAVNHVLPARLAKAADKAITGKFIFMSSIRAQCANIAQGVVLESDDPQPTDDYGRAKRHAEIDIAKFMPRRNYTILRPVLVYGAGVKGNLAALIKLAALPIPLPFKSLAGKRSLVHRSSLCDAVIHCLNQPKTDGGTFIVADSSPVTVSQILVALRRGVKRNPSLFTCPVWIMDIAARITGQRDRWATLNGDLVASSMLLQSTGWKAVENTEGEIEKLAG</sequence>
<dbReference type="Proteomes" id="UP001237780">
    <property type="component" value="Unassembled WGS sequence"/>
</dbReference>
<gene>
    <name evidence="2" type="ORF">QFZ34_003483</name>
</gene>
<organism evidence="2 3">
    <name type="scientific">Phyllobacterium ifriqiyense</name>
    <dbReference type="NCBI Taxonomy" id="314238"/>
    <lineage>
        <taxon>Bacteria</taxon>
        <taxon>Pseudomonadati</taxon>
        <taxon>Pseudomonadota</taxon>
        <taxon>Alphaproteobacteria</taxon>
        <taxon>Hyphomicrobiales</taxon>
        <taxon>Phyllobacteriaceae</taxon>
        <taxon>Phyllobacterium</taxon>
    </lineage>
</organism>
<dbReference type="EMBL" id="JAUSZT010000003">
    <property type="protein sequence ID" value="MDQ0998301.1"/>
    <property type="molecule type" value="Genomic_DNA"/>
</dbReference>
<proteinExistence type="predicted"/>
<keyword evidence="3" id="KW-1185">Reference proteome</keyword>
<evidence type="ECO:0000259" key="1">
    <source>
        <dbReference type="Pfam" id="PF01370"/>
    </source>
</evidence>
<name>A0ABU0SCV2_9HYPH</name>
<dbReference type="InterPro" id="IPR036291">
    <property type="entry name" value="NAD(P)-bd_dom_sf"/>
</dbReference>
<dbReference type="SUPFAM" id="SSF51735">
    <property type="entry name" value="NAD(P)-binding Rossmann-fold domains"/>
    <property type="match status" value="1"/>
</dbReference>
<dbReference type="PANTHER" id="PTHR43245">
    <property type="entry name" value="BIFUNCTIONAL POLYMYXIN RESISTANCE PROTEIN ARNA"/>
    <property type="match status" value="1"/>
</dbReference>
<accession>A0ABU0SCV2</accession>
<dbReference type="Pfam" id="PF01370">
    <property type="entry name" value="Epimerase"/>
    <property type="match status" value="1"/>
</dbReference>
<comment type="caution">
    <text evidence="2">The sequence shown here is derived from an EMBL/GenBank/DDBJ whole genome shotgun (WGS) entry which is preliminary data.</text>
</comment>